<evidence type="ECO:0000313" key="3">
    <source>
        <dbReference type="EMBL" id="TNN28861.1"/>
    </source>
</evidence>
<dbReference type="GO" id="GO:0030246">
    <property type="term" value="F:carbohydrate binding"/>
    <property type="evidence" value="ECO:0007669"/>
    <property type="project" value="InterPro"/>
</dbReference>
<protein>
    <recommendedName>
        <fullName evidence="2">SUEL-type lectin domain-containing protein</fullName>
    </recommendedName>
</protein>
<accession>A0A4Z2EJP8</accession>
<dbReference type="InterPro" id="IPR000922">
    <property type="entry name" value="Lectin_gal-bd_dom"/>
</dbReference>
<dbReference type="Proteomes" id="UP000314294">
    <property type="component" value="Unassembled WGS sequence"/>
</dbReference>
<reference evidence="3 4" key="1">
    <citation type="submission" date="2019-03" db="EMBL/GenBank/DDBJ databases">
        <title>First draft genome of Liparis tanakae, snailfish: a comprehensive survey of snailfish specific genes.</title>
        <authorList>
            <person name="Kim W."/>
            <person name="Song I."/>
            <person name="Jeong J.-H."/>
            <person name="Kim D."/>
            <person name="Kim S."/>
            <person name="Ryu S."/>
            <person name="Song J.Y."/>
            <person name="Lee S.K."/>
        </authorList>
    </citation>
    <scope>NUCLEOTIDE SEQUENCE [LARGE SCALE GENOMIC DNA]</scope>
    <source>
        <tissue evidence="3">Muscle</tissue>
    </source>
</reference>
<evidence type="ECO:0000259" key="2">
    <source>
        <dbReference type="Pfam" id="PF02140"/>
    </source>
</evidence>
<feature type="domain" description="SUEL-type lectin" evidence="2">
    <location>
        <begin position="96"/>
        <end position="172"/>
    </location>
</feature>
<dbReference type="OrthoDB" id="1100386at2759"/>
<dbReference type="AlphaFoldDB" id="A0A4Z2EJP8"/>
<gene>
    <name evidence="3" type="ORF">EYF80_060991</name>
</gene>
<proteinExistence type="predicted"/>
<dbReference type="Pfam" id="PF02140">
    <property type="entry name" value="SUEL_Lectin"/>
    <property type="match status" value="1"/>
</dbReference>
<name>A0A4Z2EJP8_9TELE</name>
<evidence type="ECO:0000313" key="4">
    <source>
        <dbReference type="Proteomes" id="UP000314294"/>
    </source>
</evidence>
<dbReference type="Gene3D" id="2.60.120.740">
    <property type="match status" value="1"/>
</dbReference>
<keyword evidence="4" id="KW-1185">Reference proteome</keyword>
<dbReference type="CDD" id="cd22823">
    <property type="entry name" value="Gal_Rha_Lectin"/>
    <property type="match status" value="2"/>
</dbReference>
<dbReference type="EMBL" id="SRLO01006349">
    <property type="protein sequence ID" value="TNN28861.1"/>
    <property type="molecule type" value="Genomic_DNA"/>
</dbReference>
<keyword evidence="1" id="KW-0677">Repeat</keyword>
<sequence>MLCTRLTIIAPPGQLIEVTGVDSGVKSDADCTDRTKPATALKENSLHSGMIFWIKLICDYLEQCKLPISNAEMFQHYYSDDNIIQVTYECRVKPAENGKVEIVTAKFGRFDQTTCTKTPLDMTSSASFPAKQHVKNLCNGLGSCSVNASMEELGPTDPIYYDHNYLIVDYTCALQ</sequence>
<evidence type="ECO:0000256" key="1">
    <source>
        <dbReference type="ARBA" id="ARBA00022737"/>
    </source>
</evidence>
<organism evidence="3 4">
    <name type="scientific">Liparis tanakae</name>
    <name type="common">Tanaka's snailfish</name>
    <dbReference type="NCBI Taxonomy" id="230148"/>
    <lineage>
        <taxon>Eukaryota</taxon>
        <taxon>Metazoa</taxon>
        <taxon>Chordata</taxon>
        <taxon>Craniata</taxon>
        <taxon>Vertebrata</taxon>
        <taxon>Euteleostomi</taxon>
        <taxon>Actinopterygii</taxon>
        <taxon>Neopterygii</taxon>
        <taxon>Teleostei</taxon>
        <taxon>Neoteleostei</taxon>
        <taxon>Acanthomorphata</taxon>
        <taxon>Eupercaria</taxon>
        <taxon>Perciformes</taxon>
        <taxon>Cottioidei</taxon>
        <taxon>Cottales</taxon>
        <taxon>Liparidae</taxon>
        <taxon>Liparis</taxon>
    </lineage>
</organism>
<comment type="caution">
    <text evidence="3">The sequence shown here is derived from an EMBL/GenBank/DDBJ whole genome shotgun (WGS) entry which is preliminary data.</text>
</comment>
<dbReference type="InterPro" id="IPR043159">
    <property type="entry name" value="Lectin_gal-bd_sf"/>
</dbReference>